<organism evidence="16 17">
    <name type="scientific">Striga hermonthica</name>
    <name type="common">Purple witchweed</name>
    <name type="synonym">Buchnera hermonthica</name>
    <dbReference type="NCBI Taxonomy" id="68872"/>
    <lineage>
        <taxon>Eukaryota</taxon>
        <taxon>Viridiplantae</taxon>
        <taxon>Streptophyta</taxon>
        <taxon>Embryophyta</taxon>
        <taxon>Tracheophyta</taxon>
        <taxon>Spermatophyta</taxon>
        <taxon>Magnoliopsida</taxon>
        <taxon>eudicotyledons</taxon>
        <taxon>Gunneridae</taxon>
        <taxon>Pentapetalae</taxon>
        <taxon>asterids</taxon>
        <taxon>lamiids</taxon>
        <taxon>Lamiales</taxon>
        <taxon>Orobanchaceae</taxon>
        <taxon>Buchnereae</taxon>
        <taxon>Striga</taxon>
    </lineage>
</organism>
<dbReference type="InterPro" id="IPR050173">
    <property type="entry name" value="ABC_transporter_C-like"/>
</dbReference>
<keyword evidence="4" id="KW-0813">Transport</keyword>
<keyword evidence="17" id="KW-1185">Reference proteome</keyword>
<keyword evidence="6" id="KW-0677">Repeat</keyword>
<dbReference type="CDD" id="cd18579">
    <property type="entry name" value="ABC_6TM_ABCC_D1"/>
    <property type="match status" value="1"/>
</dbReference>
<dbReference type="FunFam" id="1.20.1560.10:FF:000003">
    <property type="entry name" value="ABC transporter C family member 10"/>
    <property type="match status" value="1"/>
</dbReference>
<dbReference type="SUPFAM" id="SSF52540">
    <property type="entry name" value="P-loop containing nucleoside triphosphate hydrolases"/>
    <property type="match status" value="2"/>
</dbReference>
<reference evidence="16" key="1">
    <citation type="submission" date="2019-12" db="EMBL/GenBank/DDBJ databases">
        <authorList>
            <person name="Scholes J."/>
        </authorList>
    </citation>
    <scope>NUCLEOTIDE SEQUENCE</scope>
</reference>
<evidence type="ECO:0000313" key="17">
    <source>
        <dbReference type="Proteomes" id="UP001153555"/>
    </source>
</evidence>
<evidence type="ECO:0000256" key="11">
    <source>
        <dbReference type="ARBA" id="ARBA00023136"/>
    </source>
</evidence>
<feature type="transmembrane region" description="Helical" evidence="13">
    <location>
        <begin position="695"/>
        <end position="721"/>
    </location>
</feature>
<evidence type="ECO:0000256" key="8">
    <source>
        <dbReference type="ARBA" id="ARBA00022840"/>
    </source>
</evidence>
<evidence type="ECO:0000313" key="16">
    <source>
        <dbReference type="EMBL" id="CAA0839063.1"/>
    </source>
</evidence>
<dbReference type="Pfam" id="PF00664">
    <property type="entry name" value="ABC_membrane"/>
    <property type="match status" value="2"/>
</dbReference>
<comment type="subcellular location">
    <subcellularLocation>
        <location evidence="1">Membrane</location>
        <topology evidence="1">Multi-pass membrane protein</topology>
    </subcellularLocation>
</comment>
<feature type="transmembrane region" description="Helical" evidence="13">
    <location>
        <begin position="71"/>
        <end position="90"/>
    </location>
</feature>
<feature type="transmembrane region" description="Helical" evidence="13">
    <location>
        <begin position="102"/>
        <end position="122"/>
    </location>
</feature>
<dbReference type="EMBL" id="CACSLK010031421">
    <property type="protein sequence ID" value="CAA0839063.1"/>
    <property type="molecule type" value="Genomic_DNA"/>
</dbReference>
<evidence type="ECO:0000256" key="6">
    <source>
        <dbReference type="ARBA" id="ARBA00022737"/>
    </source>
</evidence>
<keyword evidence="11 13" id="KW-0472">Membrane</keyword>
<dbReference type="SMART" id="SM00382">
    <property type="entry name" value="AAA"/>
    <property type="match status" value="1"/>
</dbReference>
<dbReference type="InterPro" id="IPR011527">
    <property type="entry name" value="ABC1_TM_dom"/>
</dbReference>
<dbReference type="InterPro" id="IPR036640">
    <property type="entry name" value="ABC1_TM_sf"/>
</dbReference>
<keyword evidence="8" id="KW-0067">ATP-binding</keyword>
<dbReference type="Proteomes" id="UP001153555">
    <property type="component" value="Unassembled WGS sequence"/>
</dbReference>
<evidence type="ECO:0000256" key="9">
    <source>
        <dbReference type="ARBA" id="ARBA00022967"/>
    </source>
</evidence>
<feature type="domain" description="ABC transmembrane type-1" evidence="15">
    <location>
        <begin position="656"/>
        <end position="936"/>
    </location>
</feature>
<dbReference type="EC" id="7.6.2.2" evidence="3"/>
<protein>
    <recommendedName>
        <fullName evidence="3">ABC-type xenobiotic transporter</fullName>
        <ecNumber evidence="3">7.6.2.2</ecNumber>
    </recommendedName>
</protein>
<dbReference type="GO" id="GO:0005524">
    <property type="term" value="F:ATP binding"/>
    <property type="evidence" value="ECO:0007669"/>
    <property type="project" value="UniProtKB-KW"/>
</dbReference>
<dbReference type="GO" id="GO:0016020">
    <property type="term" value="C:membrane"/>
    <property type="evidence" value="ECO:0007669"/>
    <property type="project" value="UniProtKB-SubCell"/>
</dbReference>
<dbReference type="InterPro" id="IPR027417">
    <property type="entry name" value="P-loop_NTPase"/>
</dbReference>
<feature type="transmembrane region" description="Helical" evidence="13">
    <location>
        <begin position="376"/>
        <end position="399"/>
    </location>
</feature>
<evidence type="ECO:0000256" key="1">
    <source>
        <dbReference type="ARBA" id="ARBA00004141"/>
    </source>
</evidence>
<dbReference type="Gene3D" id="1.20.1560.10">
    <property type="entry name" value="ABC transporter type 1, transmembrane domain"/>
    <property type="match status" value="2"/>
</dbReference>
<keyword evidence="7" id="KW-0547">Nucleotide-binding</keyword>
<dbReference type="InterPro" id="IPR044746">
    <property type="entry name" value="ABCC_6TM_D1"/>
</dbReference>
<comment type="catalytic activity">
    <reaction evidence="12">
        <text>ATP + H2O + xenobioticSide 1 = ADP + phosphate + xenobioticSide 2.</text>
        <dbReference type="EC" id="7.6.2.2"/>
    </reaction>
</comment>
<feature type="transmembrane region" description="Helical" evidence="13">
    <location>
        <begin position="769"/>
        <end position="788"/>
    </location>
</feature>
<dbReference type="OrthoDB" id="6500128at2759"/>
<dbReference type="GO" id="GO:0016887">
    <property type="term" value="F:ATP hydrolysis activity"/>
    <property type="evidence" value="ECO:0007669"/>
    <property type="project" value="InterPro"/>
</dbReference>
<dbReference type="PROSITE" id="PS50893">
    <property type="entry name" value="ABC_TRANSPORTER_2"/>
    <property type="match status" value="1"/>
</dbReference>
<dbReference type="Gene3D" id="3.40.50.300">
    <property type="entry name" value="P-loop containing nucleotide triphosphate hydrolases"/>
    <property type="match status" value="1"/>
</dbReference>
<name>A0A9N7NYS6_STRHE</name>
<dbReference type="CDD" id="cd18580">
    <property type="entry name" value="ABC_6TM_ABCC_D2"/>
    <property type="match status" value="1"/>
</dbReference>
<evidence type="ECO:0000256" key="5">
    <source>
        <dbReference type="ARBA" id="ARBA00022692"/>
    </source>
</evidence>
<dbReference type="InterPro" id="IPR044726">
    <property type="entry name" value="ABCC_6TM_D2"/>
</dbReference>
<dbReference type="InterPro" id="IPR003593">
    <property type="entry name" value="AAA+_ATPase"/>
</dbReference>
<feature type="transmembrane region" description="Helical" evidence="13">
    <location>
        <begin position="461"/>
        <end position="486"/>
    </location>
</feature>
<evidence type="ECO:0000256" key="3">
    <source>
        <dbReference type="ARBA" id="ARBA00012191"/>
    </source>
</evidence>
<feature type="domain" description="ABC transporter" evidence="14">
    <location>
        <begin position="975"/>
        <end position="1207"/>
    </location>
</feature>
<dbReference type="PANTHER" id="PTHR24223">
    <property type="entry name" value="ATP-BINDING CASSETTE SUB-FAMILY C"/>
    <property type="match status" value="1"/>
</dbReference>
<dbReference type="PROSITE" id="PS50929">
    <property type="entry name" value="ABC_TM1F"/>
    <property type="match status" value="2"/>
</dbReference>
<feature type="transmembrane region" description="Helical" evidence="13">
    <location>
        <begin position="159"/>
        <end position="180"/>
    </location>
</feature>
<keyword evidence="9" id="KW-1278">Translocase</keyword>
<proteinExistence type="inferred from homology"/>
<evidence type="ECO:0000256" key="7">
    <source>
        <dbReference type="ARBA" id="ARBA00022741"/>
    </source>
</evidence>
<dbReference type="CDD" id="cd03244">
    <property type="entry name" value="ABCC_MRP_domain2"/>
    <property type="match status" value="1"/>
</dbReference>
<dbReference type="SUPFAM" id="SSF90123">
    <property type="entry name" value="ABC transporter transmembrane region"/>
    <property type="match status" value="2"/>
</dbReference>
<evidence type="ECO:0000256" key="12">
    <source>
        <dbReference type="ARBA" id="ARBA00034018"/>
    </source>
</evidence>
<dbReference type="InterPro" id="IPR003439">
    <property type="entry name" value="ABC_transporter-like_ATP-bd"/>
</dbReference>
<accession>A0A9N7NYS6</accession>
<feature type="transmembrane region" description="Helical" evidence="13">
    <location>
        <begin position="794"/>
        <end position="813"/>
    </location>
</feature>
<dbReference type="PANTHER" id="PTHR24223:SF181">
    <property type="entry name" value="ABC TRANSPORTER C FAMILY MEMBER 3"/>
    <property type="match status" value="1"/>
</dbReference>
<feature type="transmembrane region" description="Helical" evidence="13">
    <location>
        <begin position="884"/>
        <end position="901"/>
    </location>
</feature>
<dbReference type="FunFam" id="3.40.50.300:FF:000169">
    <property type="entry name" value="ABC transporter C family member 3"/>
    <property type="match status" value="1"/>
</dbReference>
<keyword evidence="10 13" id="KW-1133">Transmembrane helix</keyword>
<dbReference type="FunFam" id="1.20.1560.10:FF:000002">
    <property type="entry name" value="ABC transporter C family member 5"/>
    <property type="match status" value="1"/>
</dbReference>
<feature type="transmembrane region" description="Helical" evidence="13">
    <location>
        <begin position="652"/>
        <end position="675"/>
    </location>
</feature>
<evidence type="ECO:0000259" key="15">
    <source>
        <dbReference type="PROSITE" id="PS50929"/>
    </source>
</evidence>
<comment type="similarity">
    <text evidence="2">Belongs to the ABC transporter superfamily. ABCC family. Conjugate transporter (TC 3.A.1.208) subfamily.</text>
</comment>
<feature type="domain" description="ABC transmembrane type-1" evidence="15">
    <location>
        <begin position="240"/>
        <end position="520"/>
    </location>
</feature>
<keyword evidence="5 13" id="KW-0812">Transmembrane</keyword>
<evidence type="ECO:0000256" key="13">
    <source>
        <dbReference type="SAM" id="Phobius"/>
    </source>
</evidence>
<evidence type="ECO:0000259" key="14">
    <source>
        <dbReference type="PROSITE" id="PS50893"/>
    </source>
</evidence>
<gene>
    <name evidence="16" type="ORF">SHERM_05634</name>
</gene>
<evidence type="ECO:0000256" key="10">
    <source>
        <dbReference type="ARBA" id="ARBA00022989"/>
    </source>
</evidence>
<dbReference type="AlphaFoldDB" id="A0A9N7NYS6"/>
<dbReference type="Pfam" id="PF00005">
    <property type="entry name" value="ABC_tran"/>
    <property type="match status" value="1"/>
</dbReference>
<comment type="caution">
    <text evidence="16">The sequence shown here is derived from an EMBL/GenBank/DDBJ whole genome shotgun (WGS) entry which is preliminary data.</text>
</comment>
<evidence type="ECO:0000256" key="4">
    <source>
        <dbReference type="ARBA" id="ARBA00022448"/>
    </source>
</evidence>
<sequence>MAGRGLDIILRGNAKFMVKLKLHEMLMPSNLSTVAWSVHRTSSAEPGPRDSHNACIVGHCMETKYPLVLRLWWGAFFLFSCYCLVVDFLSYKKYHPLSVYQFWASDIASLIMGFILSCIGYLGKKNDEITALQEPLLIAGDAFGISKSTVKAEETVTPYANAGIFSLITFSWLSPLIALAKNKKTLNLEDVPQLASCDSVREVFPILNNKLETYSRQSNNKVTAMMLAKALLITTWREVALCGCLQLVHTVASYAGPYFIDNFVQYLSGHHTYNNEGYVLATIFFVSKLFECLALRHWIFKVQQTAYRVKAALVAKIYNKGLKISNKSKKDHAFGEIINLISADAETICNVGWVMHEPWMFVVQVALALVILYKDLGLAFVAALVSTFLVMLANFPVGWLEEKYQEGLMKSKDARTKTTFEVLRNMRILKLQAWELRFLNKIFQLRNIETEWLKKYLYTRALGSFVFSAAPIFVSVVTFGTCMLLGNPLTSGKILSAIATFKILQEPIVNLPDVISTMVQSKECIMGLLNSKTVVYVTHQMDFLPSADLILVMKDGEIKQAGKYNDILKLGSDFMELVGAHEEALQAFDSVDGKERSSMDANTKQDSLKDIIDEGDQDAGTLEQLVQEEERETGSVTLSVYWKYLTTAYGGLLVPILLLAQIFVEILQIGSNYWIAWATPVSKDLTPRVDGSKLILVYVALCVGSSICLLAKSLPVLAIGYTTAKIFFNNMHRCIFQAPMSFFDATPSGRILSRASTDQSTLDKAMSNLLSIFSSTIIQLSGVIIVISQVAWPVILIFIPLTALCIWLQRYYIVSSRELTRLCGVCEAPVIQHFSETISGSTMIRCFNQEPRFRDLNMRLIDANTRPNFNVACAMQWLCLRSDLLTLATYAFLLVFVILIPKGTIDPSIAGLAVTYGLSLNSLQQWLVWNLCIIENRIISVERILQYTSIPSEPPLVVESNRPDSHWPTQGEVSINELQVRYAPHLPLVLRGLTCTFLGAKRTGIVGRTGSGKSTLIQALFRIVEPAAGQISIDGVNILSIGLHDLRSRLSIIPQDPTMFEGTIRSNLDPLEEHTDEQIWEALDKCQLGDEVRNKPEKLYSQVSENGENWSVGERQLVCLGRVLLKKSKVLVLDEATASVDTATDNLIQQTLKQHFRDSTVITIAHRITSVIESDMVLVLADGLLAEYDTPDKLLADKTSLFSKLVAEYTMRSSSSF</sequence>
<dbReference type="GO" id="GO:0008559">
    <property type="term" value="F:ABC-type xenobiotic transporter activity"/>
    <property type="evidence" value="ECO:0007669"/>
    <property type="project" value="UniProtKB-EC"/>
</dbReference>
<evidence type="ECO:0000256" key="2">
    <source>
        <dbReference type="ARBA" id="ARBA00009726"/>
    </source>
</evidence>